<sequence length="166" mass="18658">MDKNQNRSGITQSRFSVLDDLANEDMHPYDYDDDSVSQWEPIISIPENTQTLGPKSRSMKKKLTNPPIQKFPTRKATNPILPSQPTTENLDPNIQIFSKYSHPNSQPPTVHADKDTFCDFNIWETTVELEESPVTSRSRSPLAANDCSVGAKNGMEVEAEVFESSQ</sequence>
<accession>A0AAP0Q9N1</accession>
<organism evidence="2 3">
    <name type="scientific">Citrus x changshan-huyou</name>
    <dbReference type="NCBI Taxonomy" id="2935761"/>
    <lineage>
        <taxon>Eukaryota</taxon>
        <taxon>Viridiplantae</taxon>
        <taxon>Streptophyta</taxon>
        <taxon>Embryophyta</taxon>
        <taxon>Tracheophyta</taxon>
        <taxon>Spermatophyta</taxon>
        <taxon>Magnoliopsida</taxon>
        <taxon>eudicotyledons</taxon>
        <taxon>Gunneridae</taxon>
        <taxon>Pentapetalae</taxon>
        <taxon>rosids</taxon>
        <taxon>malvids</taxon>
        <taxon>Sapindales</taxon>
        <taxon>Rutaceae</taxon>
        <taxon>Aurantioideae</taxon>
        <taxon>Citrus</taxon>
    </lineage>
</organism>
<feature type="compositionally biased region" description="Polar residues" evidence="1">
    <location>
        <begin position="80"/>
        <end position="91"/>
    </location>
</feature>
<reference evidence="2 3" key="1">
    <citation type="submission" date="2024-05" db="EMBL/GenBank/DDBJ databases">
        <title>Haplotype-resolved chromosome-level genome assembly of Huyou (Citrus changshanensis).</title>
        <authorList>
            <person name="Miao C."/>
            <person name="Chen W."/>
            <person name="Wu Y."/>
            <person name="Wang L."/>
            <person name="Zhao S."/>
            <person name="Grierson D."/>
            <person name="Xu C."/>
            <person name="Chen K."/>
        </authorList>
    </citation>
    <scope>NUCLEOTIDE SEQUENCE [LARGE SCALE GENOMIC DNA]</scope>
    <source>
        <strain evidence="2">01-14</strain>
        <tissue evidence="2">Leaf</tissue>
    </source>
</reference>
<comment type="caution">
    <text evidence="2">The sequence shown here is derived from an EMBL/GenBank/DDBJ whole genome shotgun (WGS) entry which is preliminary data.</text>
</comment>
<keyword evidence="3" id="KW-1185">Reference proteome</keyword>
<feature type="region of interest" description="Disordered" evidence="1">
    <location>
        <begin position="45"/>
        <end position="91"/>
    </location>
</feature>
<gene>
    <name evidence="2" type="ORF">WN944_027195</name>
</gene>
<evidence type="ECO:0000256" key="1">
    <source>
        <dbReference type="SAM" id="MobiDB-lite"/>
    </source>
</evidence>
<dbReference type="AlphaFoldDB" id="A0AAP0Q9N1"/>
<name>A0AAP0Q9N1_9ROSI</name>
<evidence type="ECO:0000313" key="3">
    <source>
        <dbReference type="Proteomes" id="UP001428341"/>
    </source>
</evidence>
<protein>
    <submittedName>
        <fullName evidence="2">Uncharacterized protein</fullName>
    </submittedName>
</protein>
<proteinExistence type="predicted"/>
<dbReference type="EMBL" id="JBCGBO010000025">
    <property type="protein sequence ID" value="KAK9175189.1"/>
    <property type="molecule type" value="Genomic_DNA"/>
</dbReference>
<dbReference type="Proteomes" id="UP001428341">
    <property type="component" value="Unassembled WGS sequence"/>
</dbReference>
<evidence type="ECO:0000313" key="2">
    <source>
        <dbReference type="EMBL" id="KAK9175189.1"/>
    </source>
</evidence>